<dbReference type="AlphaFoldDB" id="A0AAD8ASQ2"/>
<evidence type="ECO:0000313" key="2">
    <source>
        <dbReference type="EMBL" id="KAK0041683.1"/>
    </source>
</evidence>
<comment type="caution">
    <text evidence="2">The sequence shown here is derived from an EMBL/GenBank/DDBJ whole genome shotgun (WGS) entry which is preliminary data.</text>
</comment>
<evidence type="ECO:0000256" key="1">
    <source>
        <dbReference type="SAM" id="MobiDB-lite"/>
    </source>
</evidence>
<feature type="region of interest" description="Disordered" evidence="1">
    <location>
        <begin position="161"/>
        <end position="186"/>
    </location>
</feature>
<evidence type="ECO:0000313" key="3">
    <source>
        <dbReference type="Proteomes" id="UP001233172"/>
    </source>
</evidence>
<keyword evidence="3" id="KW-1185">Reference proteome</keyword>
<feature type="compositionally biased region" description="Acidic residues" evidence="1">
    <location>
        <begin position="264"/>
        <end position="282"/>
    </location>
</feature>
<accession>A0AAD8ASQ2</accession>
<proteinExistence type="predicted"/>
<feature type="compositionally biased region" description="Low complexity" evidence="1">
    <location>
        <begin position="231"/>
        <end position="263"/>
    </location>
</feature>
<sequence>MLELIYSSSECLCKLETHWFVMATFKDQGNKHVAGCETPSCDILNDVQTLVYRATEDIERLLLRMASHNPNQLTCNFHKKDKCEKTNIKIKFDLLNNLMERLKQESLKHYDEHELTLTGQIRGDSNCIPLLIIRLYVTSLKIAIVLITRAKSFPGQRGRLDARQNVRETQGQRVAKEDSGISSITSQELERAMTSNSKVVNVAEQDKTFQTALKTVEKILTNADTQDADTQDAVTEAADTQDADTQAAVTEAADTQDAVTEAADTQDADTQDGTNEEIQEKE</sequence>
<name>A0AAD8ASQ2_BIOPF</name>
<organism evidence="2 3">
    <name type="scientific">Biomphalaria pfeifferi</name>
    <name type="common">Bloodfluke planorb</name>
    <name type="synonym">Freshwater snail</name>
    <dbReference type="NCBI Taxonomy" id="112525"/>
    <lineage>
        <taxon>Eukaryota</taxon>
        <taxon>Metazoa</taxon>
        <taxon>Spiralia</taxon>
        <taxon>Lophotrochozoa</taxon>
        <taxon>Mollusca</taxon>
        <taxon>Gastropoda</taxon>
        <taxon>Heterobranchia</taxon>
        <taxon>Euthyneura</taxon>
        <taxon>Panpulmonata</taxon>
        <taxon>Hygrophila</taxon>
        <taxon>Lymnaeoidea</taxon>
        <taxon>Planorbidae</taxon>
        <taxon>Biomphalaria</taxon>
    </lineage>
</organism>
<feature type="region of interest" description="Disordered" evidence="1">
    <location>
        <begin position="227"/>
        <end position="282"/>
    </location>
</feature>
<gene>
    <name evidence="2" type="ORF">Bpfe_028879</name>
</gene>
<protein>
    <submittedName>
        <fullName evidence="2">Uncharacterized protein</fullName>
    </submittedName>
</protein>
<dbReference type="Proteomes" id="UP001233172">
    <property type="component" value="Unassembled WGS sequence"/>
</dbReference>
<reference evidence="2" key="1">
    <citation type="journal article" date="2023" name="PLoS Negl. Trop. Dis.">
        <title>A genome sequence for Biomphalaria pfeifferi, the major vector snail for the human-infecting parasite Schistosoma mansoni.</title>
        <authorList>
            <person name="Bu L."/>
            <person name="Lu L."/>
            <person name="Laidemitt M.R."/>
            <person name="Zhang S.M."/>
            <person name="Mutuku M."/>
            <person name="Mkoji G."/>
            <person name="Steinauer M."/>
            <person name="Loker E.S."/>
        </authorList>
    </citation>
    <scope>NUCLEOTIDE SEQUENCE</scope>
    <source>
        <strain evidence="2">KasaAsao</strain>
    </source>
</reference>
<dbReference type="EMBL" id="JASAOG010000265">
    <property type="protein sequence ID" value="KAK0041683.1"/>
    <property type="molecule type" value="Genomic_DNA"/>
</dbReference>
<reference evidence="2" key="2">
    <citation type="submission" date="2023-04" db="EMBL/GenBank/DDBJ databases">
        <authorList>
            <person name="Bu L."/>
            <person name="Lu L."/>
            <person name="Laidemitt M.R."/>
            <person name="Zhang S.M."/>
            <person name="Mutuku M."/>
            <person name="Mkoji G."/>
            <person name="Steinauer M."/>
            <person name="Loker E.S."/>
        </authorList>
    </citation>
    <scope>NUCLEOTIDE SEQUENCE</scope>
    <source>
        <strain evidence="2">KasaAsao</strain>
        <tissue evidence="2">Whole Snail</tissue>
    </source>
</reference>